<dbReference type="KEGG" id="hanx:ABSL23_01440"/>
<accession>A0AAU8CDL1</accession>
<sequence>MDADVQYARRVTRRALDKSRNPNDESGKILNRIARSYGEDPIREFIRMTVQKDKPTPKAATYVFGDGSVGQQLSIAVRQIENEIG</sequence>
<protein>
    <submittedName>
        <fullName evidence="1">Uncharacterized protein</fullName>
    </submittedName>
</protein>
<gene>
    <name evidence="1" type="ORF">ABSL23_01440</name>
</gene>
<dbReference type="RefSeq" id="WP_353634484.1">
    <property type="nucleotide sequence ID" value="NZ_CP159204.1"/>
</dbReference>
<reference evidence="1" key="1">
    <citation type="submission" date="2024-06" db="EMBL/GenBank/DDBJ databases">
        <title>Genome Sequence of an extremely halophilic archaeon isolated from Permian era halite, Salado Formation, Carlsbad, New Mexico: Halobacterium sp. strain NMX12-1.</title>
        <authorList>
            <person name="Sotoa L."/>
            <person name="DasSarma P."/>
            <person name="Anton B.P."/>
            <person name="Vincze T."/>
            <person name="Verma I."/>
            <person name="Eralp B."/>
            <person name="Powers D.W."/>
            <person name="Dozier B.L."/>
            <person name="Roberts R.J."/>
            <person name="DasSarma S."/>
        </authorList>
    </citation>
    <scope>NUCLEOTIDE SEQUENCE</scope>
    <source>
        <strain evidence="1">NMX12-1</strain>
    </source>
</reference>
<dbReference type="EMBL" id="CP159204">
    <property type="protein sequence ID" value="XCF16692.1"/>
    <property type="molecule type" value="Genomic_DNA"/>
</dbReference>
<name>A0AAU8CDL1_9EURY</name>
<organism evidence="1">
    <name type="scientific">Halobacterium sp. NMX12-1</name>
    <dbReference type="NCBI Taxonomy" id="3166650"/>
    <lineage>
        <taxon>Archaea</taxon>
        <taxon>Methanobacteriati</taxon>
        <taxon>Methanobacteriota</taxon>
        <taxon>Stenosarchaea group</taxon>
        <taxon>Halobacteria</taxon>
        <taxon>Halobacteriales</taxon>
        <taxon>Halobacteriaceae</taxon>
        <taxon>Halobacterium</taxon>
    </lineage>
</organism>
<dbReference type="AlphaFoldDB" id="A0AAU8CDL1"/>
<evidence type="ECO:0000313" key="1">
    <source>
        <dbReference type="EMBL" id="XCF16692.1"/>
    </source>
</evidence>
<dbReference type="GeneID" id="91107772"/>
<proteinExistence type="predicted"/>